<evidence type="ECO:0000259" key="9">
    <source>
        <dbReference type="Pfam" id="PF00156"/>
    </source>
</evidence>
<dbReference type="RefSeq" id="WP_209286359.1">
    <property type="nucleotide sequence ID" value="NZ_JACVEW010000003.1"/>
</dbReference>
<dbReference type="PANTHER" id="PTHR10210">
    <property type="entry name" value="RIBOSE-PHOSPHATE DIPHOSPHOKINASE FAMILY MEMBER"/>
    <property type="match status" value="1"/>
</dbReference>
<dbReference type="InterPro" id="IPR029057">
    <property type="entry name" value="PRTase-like"/>
</dbReference>
<gene>
    <name evidence="11" type="ORF">H9C73_03330</name>
</gene>
<evidence type="ECO:0000256" key="8">
    <source>
        <dbReference type="RuleBase" id="RU004324"/>
    </source>
</evidence>
<dbReference type="NCBIfam" id="TIGR01251">
    <property type="entry name" value="ribP_PPkin"/>
    <property type="match status" value="1"/>
</dbReference>
<evidence type="ECO:0000256" key="1">
    <source>
        <dbReference type="ARBA" id="ARBA00013247"/>
    </source>
</evidence>
<sequence>MLLFNPDSDPALAAQLNRLLNAQAGALEQRRFPDGESYLRVHSDCQDQDCVILCNLFHPDDRILRLLFLADTLRDCGARSVGLITPYLAYMRQDKRFKPGECVSSRPFARLLSGAFDYLVTVDPHLHRYHSLDELYDLRSRVVQAAPLIAQWIQERIPSPLLIGPDSESEQWVSHVAELAGAPFQVLQKERRGDYDVSISLPDLDEAAGRTPVLVDDIISSGHTMLETLRHLQTAGLPRAVAIGVHGIFAGDAYNRLTEVADVVTTACIPHLSNQIDIAAPLADAVRELLQAHHADPS</sequence>
<feature type="domain" description="Ribose-phosphate pyrophosphokinase N-terminal" evidence="10">
    <location>
        <begin position="1"/>
        <end position="113"/>
    </location>
</feature>
<keyword evidence="2" id="KW-0808">Transferase</keyword>
<name>A0ABS3Z7R5_9GAMM</name>
<reference evidence="11 12" key="1">
    <citation type="submission" date="2020-09" db="EMBL/GenBank/DDBJ databases">
        <authorList>
            <person name="Tanuku N.R.S."/>
        </authorList>
    </citation>
    <scope>NUCLEOTIDE SEQUENCE [LARGE SCALE GENOMIC DNA]</scope>
    <source>
        <strain evidence="11 12">AK62</strain>
    </source>
</reference>
<comment type="catalytic activity">
    <reaction evidence="7">
        <text>D-ribose 5-phosphate + ATP = 5-phospho-alpha-D-ribose 1-diphosphate + AMP + H(+)</text>
        <dbReference type="Rhea" id="RHEA:15609"/>
        <dbReference type="ChEBI" id="CHEBI:15378"/>
        <dbReference type="ChEBI" id="CHEBI:30616"/>
        <dbReference type="ChEBI" id="CHEBI:58017"/>
        <dbReference type="ChEBI" id="CHEBI:78346"/>
        <dbReference type="ChEBI" id="CHEBI:456215"/>
        <dbReference type="EC" id="2.7.6.1"/>
    </reaction>
</comment>
<protein>
    <recommendedName>
        <fullName evidence="1">ribose-phosphate diphosphokinase</fullName>
        <ecNumber evidence="1">2.7.6.1</ecNumber>
    </recommendedName>
</protein>
<evidence type="ECO:0000313" key="12">
    <source>
        <dbReference type="Proteomes" id="UP000810171"/>
    </source>
</evidence>
<dbReference type="Proteomes" id="UP000810171">
    <property type="component" value="Unassembled WGS sequence"/>
</dbReference>
<comment type="similarity">
    <text evidence="8">Belongs to the ribose-phosphate pyrophosphokinase family.</text>
</comment>
<evidence type="ECO:0000256" key="7">
    <source>
        <dbReference type="ARBA" id="ARBA00049535"/>
    </source>
</evidence>
<dbReference type="Pfam" id="PF00156">
    <property type="entry name" value="Pribosyltran"/>
    <property type="match status" value="1"/>
</dbReference>
<dbReference type="SUPFAM" id="SSF53271">
    <property type="entry name" value="PRTase-like"/>
    <property type="match status" value="2"/>
</dbReference>
<evidence type="ECO:0000259" key="10">
    <source>
        <dbReference type="Pfam" id="PF13793"/>
    </source>
</evidence>
<organism evidence="11 12">
    <name type="scientific">Marinobacterium alkalitolerans</name>
    <dbReference type="NCBI Taxonomy" id="1542925"/>
    <lineage>
        <taxon>Bacteria</taxon>
        <taxon>Pseudomonadati</taxon>
        <taxon>Pseudomonadota</taxon>
        <taxon>Gammaproteobacteria</taxon>
        <taxon>Oceanospirillales</taxon>
        <taxon>Oceanospirillaceae</taxon>
        <taxon>Marinobacterium</taxon>
    </lineage>
</organism>
<keyword evidence="4" id="KW-0547">Nucleotide-binding</keyword>
<comment type="caution">
    <text evidence="11">The sequence shown here is derived from an EMBL/GenBank/DDBJ whole genome shotgun (WGS) entry which is preliminary data.</text>
</comment>
<dbReference type="CDD" id="cd06223">
    <property type="entry name" value="PRTases_typeI"/>
    <property type="match status" value="1"/>
</dbReference>
<dbReference type="InterPro" id="IPR029099">
    <property type="entry name" value="Pribosyltran_N"/>
</dbReference>
<dbReference type="InterPro" id="IPR005946">
    <property type="entry name" value="Rib-P_diPkinase"/>
</dbReference>
<dbReference type="EC" id="2.7.6.1" evidence="1"/>
<dbReference type="Pfam" id="PF13793">
    <property type="entry name" value="Pribosyltran_N"/>
    <property type="match status" value="1"/>
</dbReference>
<dbReference type="Gene3D" id="3.40.50.2020">
    <property type="match status" value="2"/>
</dbReference>
<dbReference type="EMBL" id="JACVEW010000003">
    <property type="protein sequence ID" value="MBP0047756.1"/>
    <property type="molecule type" value="Genomic_DNA"/>
</dbReference>
<dbReference type="NCBIfam" id="NF005537">
    <property type="entry name" value="PRK07199.1"/>
    <property type="match status" value="1"/>
</dbReference>
<dbReference type="PANTHER" id="PTHR10210:SF32">
    <property type="entry name" value="RIBOSE-PHOSPHATE PYROPHOSPHOKINASE 2"/>
    <property type="match status" value="1"/>
</dbReference>
<feature type="domain" description="Phosphoribosyltransferase" evidence="9">
    <location>
        <begin position="132"/>
        <end position="237"/>
    </location>
</feature>
<evidence type="ECO:0000313" key="11">
    <source>
        <dbReference type="EMBL" id="MBP0047756.1"/>
    </source>
</evidence>
<dbReference type="SMART" id="SM01400">
    <property type="entry name" value="Pribosyltran_N"/>
    <property type="match status" value="1"/>
</dbReference>
<keyword evidence="12" id="KW-1185">Reference proteome</keyword>
<dbReference type="InterPro" id="IPR000836">
    <property type="entry name" value="PRTase_dom"/>
</dbReference>
<keyword evidence="5" id="KW-0418">Kinase</keyword>
<evidence type="ECO:0000256" key="2">
    <source>
        <dbReference type="ARBA" id="ARBA00022679"/>
    </source>
</evidence>
<evidence type="ECO:0000256" key="5">
    <source>
        <dbReference type="ARBA" id="ARBA00022777"/>
    </source>
</evidence>
<keyword evidence="6" id="KW-0067">ATP-binding</keyword>
<keyword evidence="3 8" id="KW-0545">Nucleotide biosynthesis</keyword>
<accession>A0ABS3Z7R5</accession>
<evidence type="ECO:0000256" key="4">
    <source>
        <dbReference type="ARBA" id="ARBA00022741"/>
    </source>
</evidence>
<evidence type="ECO:0000256" key="3">
    <source>
        <dbReference type="ARBA" id="ARBA00022727"/>
    </source>
</evidence>
<proteinExistence type="inferred from homology"/>
<evidence type="ECO:0000256" key="6">
    <source>
        <dbReference type="ARBA" id="ARBA00022840"/>
    </source>
</evidence>